<dbReference type="InterPro" id="IPR000780">
    <property type="entry name" value="CheR_MeTrfase"/>
</dbReference>
<dbReference type="EMBL" id="NVSR01000002">
    <property type="protein sequence ID" value="PCI30738.1"/>
    <property type="molecule type" value="Genomic_DNA"/>
</dbReference>
<dbReference type="GO" id="GO:0032259">
    <property type="term" value="P:methylation"/>
    <property type="evidence" value="ECO:0007669"/>
    <property type="project" value="UniProtKB-KW"/>
</dbReference>
<keyword evidence="4" id="KW-0808">Transferase</keyword>
<dbReference type="SUPFAM" id="SSF47757">
    <property type="entry name" value="Chemotaxis receptor methyltransferase CheR, N-terminal domain"/>
    <property type="match status" value="1"/>
</dbReference>
<proteinExistence type="predicted"/>
<dbReference type="PANTHER" id="PTHR24422:SF26">
    <property type="entry name" value="CHEMOTAXIS PROTEIN METHYLTRANSFERASE"/>
    <property type="match status" value="1"/>
</dbReference>
<evidence type="ECO:0000313" key="7">
    <source>
        <dbReference type="EMBL" id="PCI30738.1"/>
    </source>
</evidence>
<evidence type="ECO:0000256" key="4">
    <source>
        <dbReference type="ARBA" id="ARBA00022679"/>
    </source>
</evidence>
<dbReference type="InterPro" id="IPR022642">
    <property type="entry name" value="CheR_C"/>
</dbReference>
<evidence type="ECO:0000259" key="6">
    <source>
        <dbReference type="PROSITE" id="PS50123"/>
    </source>
</evidence>
<evidence type="ECO:0000313" key="8">
    <source>
        <dbReference type="Proteomes" id="UP000218113"/>
    </source>
</evidence>
<keyword evidence="3" id="KW-0489">Methyltransferase</keyword>
<dbReference type="Gene3D" id="3.40.50.150">
    <property type="entry name" value="Vaccinia Virus protein VP39"/>
    <property type="match status" value="1"/>
</dbReference>
<keyword evidence="5" id="KW-0949">S-adenosyl-L-methionine</keyword>
<name>A0A2A4TB33_9DELT</name>
<dbReference type="PRINTS" id="PR00996">
    <property type="entry name" value="CHERMTFRASE"/>
</dbReference>
<feature type="domain" description="CheR-type methyltransferase" evidence="6">
    <location>
        <begin position="1"/>
        <end position="272"/>
    </location>
</feature>
<evidence type="ECO:0000256" key="3">
    <source>
        <dbReference type="ARBA" id="ARBA00022603"/>
    </source>
</evidence>
<sequence>MPEEMNMSDAEFGQYQQLIYDTCGINFTAPKKQLLISRLRKRMNVMKIPSFRAYREHVTNPMHKDEFTLMLNAVSTNKTDFFRESVHFDFLIKNVYPRMTGQRDIRIWSAACSSGEESYTLGMTLLEHFGNNRSKNIKILSTDISTKVLDEAERGIYSTAQISPVPQPLLRKYFLKGSNQWSDHYLVKDCLKELTYFRRLNLMEKFPLSVTFDFIFCRNVMIYFDKITRERLVANLAEQLTRGGYLFIGNAESLSGIKTTLKYVQPAVYQKL</sequence>
<dbReference type="InterPro" id="IPR022641">
    <property type="entry name" value="CheR_N"/>
</dbReference>
<dbReference type="PROSITE" id="PS50123">
    <property type="entry name" value="CHER"/>
    <property type="match status" value="1"/>
</dbReference>
<protein>
    <recommendedName>
        <fullName evidence="2">protein-glutamate O-methyltransferase</fullName>
        <ecNumber evidence="2">2.1.1.80</ecNumber>
    </recommendedName>
</protein>
<dbReference type="Pfam" id="PF01739">
    <property type="entry name" value="CheR"/>
    <property type="match status" value="1"/>
</dbReference>
<dbReference type="InterPro" id="IPR029063">
    <property type="entry name" value="SAM-dependent_MTases_sf"/>
</dbReference>
<reference evidence="8" key="1">
    <citation type="submission" date="2017-08" db="EMBL/GenBank/DDBJ databases">
        <title>A dynamic microbial community with high functional redundancy inhabits the cold, oxic subseafloor aquifer.</title>
        <authorList>
            <person name="Tully B.J."/>
            <person name="Wheat C.G."/>
            <person name="Glazer B.T."/>
            <person name="Huber J.A."/>
        </authorList>
    </citation>
    <scope>NUCLEOTIDE SEQUENCE [LARGE SCALE GENOMIC DNA]</scope>
</reference>
<evidence type="ECO:0000256" key="5">
    <source>
        <dbReference type="ARBA" id="ARBA00022691"/>
    </source>
</evidence>
<dbReference type="Pfam" id="PF03705">
    <property type="entry name" value="CheR_N"/>
    <property type="match status" value="1"/>
</dbReference>
<gene>
    <name evidence="7" type="ORF">COB67_00890</name>
</gene>
<dbReference type="AlphaFoldDB" id="A0A2A4TB33"/>
<dbReference type="PIRSF" id="PIRSF000410">
    <property type="entry name" value="CheR"/>
    <property type="match status" value="1"/>
</dbReference>
<dbReference type="SUPFAM" id="SSF53335">
    <property type="entry name" value="S-adenosyl-L-methionine-dependent methyltransferases"/>
    <property type="match status" value="1"/>
</dbReference>
<dbReference type="Proteomes" id="UP000218113">
    <property type="component" value="Unassembled WGS sequence"/>
</dbReference>
<accession>A0A2A4TB33</accession>
<dbReference type="Gene3D" id="1.10.155.10">
    <property type="entry name" value="Chemotaxis receptor methyltransferase CheR, N-terminal domain"/>
    <property type="match status" value="1"/>
</dbReference>
<dbReference type="EC" id="2.1.1.80" evidence="2"/>
<evidence type="ECO:0000256" key="1">
    <source>
        <dbReference type="ARBA" id="ARBA00001541"/>
    </source>
</evidence>
<dbReference type="InterPro" id="IPR050903">
    <property type="entry name" value="Bact_Chemotaxis_MeTrfase"/>
</dbReference>
<comment type="caution">
    <text evidence="7">The sequence shown here is derived from an EMBL/GenBank/DDBJ whole genome shotgun (WGS) entry which is preliminary data.</text>
</comment>
<dbReference type="InterPro" id="IPR036804">
    <property type="entry name" value="CheR_N_sf"/>
</dbReference>
<dbReference type="SMART" id="SM00138">
    <property type="entry name" value="MeTrc"/>
    <property type="match status" value="1"/>
</dbReference>
<comment type="catalytic activity">
    <reaction evidence="1">
        <text>L-glutamyl-[protein] + S-adenosyl-L-methionine = [protein]-L-glutamate 5-O-methyl ester + S-adenosyl-L-homocysteine</text>
        <dbReference type="Rhea" id="RHEA:24452"/>
        <dbReference type="Rhea" id="RHEA-COMP:10208"/>
        <dbReference type="Rhea" id="RHEA-COMP:10311"/>
        <dbReference type="ChEBI" id="CHEBI:29973"/>
        <dbReference type="ChEBI" id="CHEBI:57856"/>
        <dbReference type="ChEBI" id="CHEBI:59789"/>
        <dbReference type="ChEBI" id="CHEBI:82795"/>
        <dbReference type="EC" id="2.1.1.80"/>
    </reaction>
</comment>
<evidence type="ECO:0000256" key="2">
    <source>
        <dbReference type="ARBA" id="ARBA00012534"/>
    </source>
</evidence>
<dbReference type="GO" id="GO:0008983">
    <property type="term" value="F:protein-glutamate O-methyltransferase activity"/>
    <property type="evidence" value="ECO:0007669"/>
    <property type="project" value="UniProtKB-EC"/>
</dbReference>
<dbReference type="InterPro" id="IPR026024">
    <property type="entry name" value="Chemotaxis_MeTrfase_CheR"/>
</dbReference>
<dbReference type="PANTHER" id="PTHR24422">
    <property type="entry name" value="CHEMOTAXIS PROTEIN METHYLTRANSFERASE"/>
    <property type="match status" value="1"/>
</dbReference>
<organism evidence="7 8">
    <name type="scientific">SAR324 cluster bacterium</name>
    <dbReference type="NCBI Taxonomy" id="2024889"/>
    <lineage>
        <taxon>Bacteria</taxon>
        <taxon>Deltaproteobacteria</taxon>
        <taxon>SAR324 cluster</taxon>
    </lineage>
</organism>